<proteinExistence type="predicted"/>
<dbReference type="Gene3D" id="1.20.1740.10">
    <property type="entry name" value="Amino acid/polyamine transporter I"/>
    <property type="match status" value="1"/>
</dbReference>
<dbReference type="EMBL" id="JASNUQ010000003">
    <property type="protein sequence ID" value="MDK4289736.1"/>
    <property type="molecule type" value="Genomic_DNA"/>
</dbReference>
<dbReference type="EMBL" id="JASNVH010000001">
    <property type="protein sequence ID" value="MDK4306063.1"/>
    <property type="molecule type" value="Genomic_DNA"/>
</dbReference>
<dbReference type="GeneID" id="42780848"/>
<dbReference type="PANTHER" id="PTHR37814">
    <property type="entry name" value="CONSERVED MEMBRANE PROTEIN"/>
    <property type="match status" value="1"/>
</dbReference>
<feature type="transmembrane region" description="Helical" evidence="1">
    <location>
        <begin position="34"/>
        <end position="59"/>
    </location>
</feature>
<comment type="caution">
    <text evidence="3">The sequence shown here is derived from an EMBL/GenBank/DDBJ whole genome shotgun (WGS) entry which is preliminary data.</text>
</comment>
<dbReference type="RefSeq" id="WP_021353528.1">
    <property type="nucleotide sequence ID" value="NZ_CP051667.1"/>
</dbReference>
<organism evidence="3 4">
    <name type="scientific">Corynebacterium pseudodiphtheriticum</name>
    <dbReference type="NCBI Taxonomy" id="37637"/>
    <lineage>
        <taxon>Bacteria</taxon>
        <taxon>Bacillati</taxon>
        <taxon>Actinomycetota</taxon>
        <taxon>Actinomycetes</taxon>
        <taxon>Mycobacteriales</taxon>
        <taxon>Corynebacteriaceae</taxon>
        <taxon>Corynebacterium</taxon>
    </lineage>
</organism>
<dbReference type="Proteomes" id="UP001224412">
    <property type="component" value="Unassembled WGS sequence"/>
</dbReference>
<feature type="transmembrane region" description="Helical" evidence="1">
    <location>
        <begin position="140"/>
        <end position="162"/>
    </location>
</feature>
<evidence type="ECO:0000313" key="5">
    <source>
        <dbReference type="Proteomes" id="UP001239759"/>
    </source>
</evidence>
<keyword evidence="5" id="KW-1185">Reference proteome</keyword>
<protein>
    <recommendedName>
        <fullName evidence="6">Membrane protein YkvI</fullName>
    </recommendedName>
</protein>
<feature type="transmembrane region" description="Helical" evidence="1">
    <location>
        <begin position="114"/>
        <end position="133"/>
    </location>
</feature>
<feature type="transmembrane region" description="Helical" evidence="1">
    <location>
        <begin position="80"/>
        <end position="102"/>
    </location>
</feature>
<keyword evidence="1" id="KW-0472">Membrane</keyword>
<gene>
    <name evidence="2" type="ORF">QPX23_03175</name>
    <name evidence="3" type="ORF">QPX42_00595</name>
</gene>
<reference evidence="3 5" key="1">
    <citation type="submission" date="2023-05" db="EMBL/GenBank/DDBJ databases">
        <title>Metabolic capabilities are highly conserved among human nasal-associated Corynebacterium species in pangenomic analyses.</title>
        <authorList>
            <person name="Tran T.H."/>
            <person name="Roberts A.Q."/>
            <person name="Escapa I.F."/>
            <person name="Gao W."/>
            <person name="Conlan S."/>
            <person name="Kong H."/>
            <person name="Segre J.A."/>
            <person name="Kelly M.S."/>
            <person name="Lemon K.P."/>
        </authorList>
    </citation>
    <scope>NUCLEOTIDE SEQUENCE</scope>
    <source>
        <strain evidence="3">KPL2773</strain>
        <strain evidence="2 5">KPL3772</strain>
    </source>
</reference>
<feature type="transmembrane region" description="Helical" evidence="1">
    <location>
        <begin position="219"/>
        <end position="243"/>
    </location>
</feature>
<dbReference type="Proteomes" id="UP001239759">
    <property type="component" value="Unassembled WGS sequence"/>
</dbReference>
<feature type="transmembrane region" description="Helical" evidence="1">
    <location>
        <begin position="185"/>
        <end position="207"/>
    </location>
</feature>
<evidence type="ECO:0000256" key="1">
    <source>
        <dbReference type="SAM" id="Phobius"/>
    </source>
</evidence>
<name>A0AAP4BNB1_9CORY</name>
<dbReference type="AlphaFoldDB" id="A0AAP4BNB1"/>
<dbReference type="PANTHER" id="PTHR37814:SF1">
    <property type="entry name" value="MEMBRANE PROTEIN"/>
    <property type="match status" value="1"/>
</dbReference>
<feature type="transmembrane region" description="Helical" evidence="1">
    <location>
        <begin position="263"/>
        <end position="287"/>
    </location>
</feature>
<evidence type="ECO:0000313" key="2">
    <source>
        <dbReference type="EMBL" id="MDK4289736.1"/>
    </source>
</evidence>
<feature type="transmembrane region" description="Helical" evidence="1">
    <location>
        <begin position="299"/>
        <end position="318"/>
    </location>
</feature>
<dbReference type="InterPro" id="IPR038728">
    <property type="entry name" value="YkvI-like"/>
</dbReference>
<keyword evidence="1" id="KW-0812">Transmembrane</keyword>
<keyword evidence="1" id="KW-1133">Transmembrane helix</keyword>
<evidence type="ECO:0000313" key="4">
    <source>
        <dbReference type="Proteomes" id="UP001224412"/>
    </source>
</evidence>
<evidence type="ECO:0008006" key="6">
    <source>
        <dbReference type="Google" id="ProtNLM"/>
    </source>
</evidence>
<accession>A0AAP4BNB1</accession>
<feature type="transmembrane region" description="Helical" evidence="1">
    <location>
        <begin position="324"/>
        <end position="345"/>
    </location>
</feature>
<evidence type="ECO:0000313" key="3">
    <source>
        <dbReference type="EMBL" id="MDK4306063.1"/>
    </source>
</evidence>
<sequence>MLKRSLAISMAFVGTLAGAGFASGQEAMTYFVAFGNWGIVGALLGSVVMIICGIAILQLGSYYQAREHTAVIDRITNSPIIAKILDWGTIATLFSIGFVMFAGGGSNLTEAWGWPTWIGAALMLVLTILVGLLDVEKTTAVIGMITPFLIIMVLGTAIYTIITVDPNWENIQQASTEVQTTLPNWWVSAINNIAFQVIVAVSMAIVIGGSFMDTREAGIGGAIGGGIFLSLLLLLVMSMYFTVETTKDADMPMLALMISLHPVLGHIMTVVLYGMVFNTAIGMFYALAKRLTRNSPEKFFRVYVIACLVGFVLSFVGFRQLVSYVYPVLGYIGMLLIIVLIWAWVRNFRTMRTEGQRRRRGRELMARKVDPRVRFSKKHDRELTTLAAQSNMNSEEFLESIKEEIDDELENDPDVDYDRTTPAGSVVYVEHTKPE</sequence>